<dbReference type="EMBL" id="CAKM01000126">
    <property type="protein sequence ID" value="CCJ28829.1"/>
    <property type="molecule type" value="Genomic_DNA"/>
</dbReference>
<gene>
    <name evidence="1" type="ORF">PNEJI1_003488</name>
</gene>
<dbReference type="Pfam" id="PF23151">
    <property type="entry name" value="NuiA_2"/>
    <property type="match status" value="1"/>
</dbReference>
<dbReference type="STRING" id="1209962.L0P9R3"/>
<protein>
    <submittedName>
        <fullName evidence="1">Uncharacterized protein</fullName>
    </submittedName>
</protein>
<sequence>MEDTYLTFLDKTSNYIEPNQRLLVKFPSDSLPNWLPLSIIEKVKSYYYTTESDEPFIIVFYESKKQEKCYKTFFSRKIKVPESDIIEETCEIWDSLGDYIDIIKIVEELSNTNKISVYKVLIETKEYLWILGWRNKEGLIGVHTMGRINRTSICGL</sequence>
<accession>L0P9R3</accession>
<organism evidence="2">
    <name type="scientific">Pneumocystis jirovecii</name>
    <name type="common">Human pneumocystis pneumonia agent</name>
    <dbReference type="NCBI Taxonomy" id="42068"/>
    <lineage>
        <taxon>Eukaryota</taxon>
        <taxon>Fungi</taxon>
        <taxon>Dikarya</taxon>
        <taxon>Ascomycota</taxon>
        <taxon>Taphrinomycotina</taxon>
        <taxon>Pneumocystomycetes</taxon>
        <taxon>Pneumocystaceae</taxon>
        <taxon>Pneumocystis</taxon>
    </lineage>
</organism>
<name>L0P9R3_PNEJI</name>
<comment type="caution">
    <text evidence="1">The sequence shown here is derived from an EMBL/GenBank/DDBJ whole genome shotgun (WGS) entry which is preliminary data.</text>
</comment>
<dbReference type="InterPro" id="IPR056539">
    <property type="entry name" value="NuiA-like"/>
</dbReference>
<dbReference type="VEuPathDB" id="FungiDB:PNEJI1_003488"/>
<proteinExistence type="predicted"/>
<dbReference type="Proteomes" id="UP000010422">
    <property type="component" value="Unassembled WGS sequence"/>
</dbReference>
<reference evidence="1 2" key="1">
    <citation type="journal article" date="2012" name="MBio">
        <title>De novo assembly of the Pneumocystis jirovecii genome from a single bronchoalveolar lavage fluid specimen from a patient.</title>
        <authorList>
            <person name="Cisse O.H."/>
            <person name="Pagni M."/>
            <person name="Hauser P.M."/>
        </authorList>
    </citation>
    <scope>NUCLEOTIDE SEQUENCE [LARGE SCALE GENOMIC DNA]</scope>
    <source>
        <strain evidence="1 2">SE8</strain>
    </source>
</reference>
<evidence type="ECO:0000313" key="2">
    <source>
        <dbReference type="Proteomes" id="UP000010422"/>
    </source>
</evidence>
<dbReference type="InParanoid" id="L0P9R3"/>
<dbReference type="AlphaFoldDB" id="L0P9R3"/>
<evidence type="ECO:0000313" key="1">
    <source>
        <dbReference type="EMBL" id="CCJ28829.1"/>
    </source>
</evidence>